<gene>
    <name evidence="1" type="ORF">B0T18DRAFT_394152</name>
</gene>
<keyword evidence="2" id="KW-1185">Reference proteome</keyword>
<dbReference type="AlphaFoldDB" id="A0AA40ELL8"/>
<reference evidence="1" key="1">
    <citation type="submission" date="2023-06" db="EMBL/GenBank/DDBJ databases">
        <title>Genome-scale phylogeny and comparative genomics of the fungal order Sordariales.</title>
        <authorList>
            <consortium name="Lawrence Berkeley National Laboratory"/>
            <person name="Hensen N."/>
            <person name="Bonometti L."/>
            <person name="Westerberg I."/>
            <person name="Brannstrom I.O."/>
            <person name="Guillou S."/>
            <person name="Cros-Aarteil S."/>
            <person name="Calhoun S."/>
            <person name="Haridas S."/>
            <person name="Kuo A."/>
            <person name="Mondo S."/>
            <person name="Pangilinan J."/>
            <person name="Riley R."/>
            <person name="LaButti K."/>
            <person name="Andreopoulos B."/>
            <person name="Lipzen A."/>
            <person name="Chen C."/>
            <person name="Yanf M."/>
            <person name="Daum C."/>
            <person name="Ng V."/>
            <person name="Clum A."/>
            <person name="Steindorff A."/>
            <person name="Ohm R."/>
            <person name="Martin F."/>
            <person name="Silar P."/>
            <person name="Natvig D."/>
            <person name="Lalanne C."/>
            <person name="Gautier V."/>
            <person name="Ament-velasquez S.L."/>
            <person name="Kruys A."/>
            <person name="Hutchinson M.I."/>
            <person name="Powell A.J."/>
            <person name="Barry K."/>
            <person name="Miller A.N."/>
            <person name="Grigoriev I.V."/>
            <person name="Debuchy R."/>
            <person name="Gladieux P."/>
            <person name="Thoren M.H."/>
            <person name="Johannesson H."/>
        </authorList>
    </citation>
    <scope>NUCLEOTIDE SEQUENCE</scope>
    <source>
        <strain evidence="1">SMH3187-1</strain>
    </source>
</reference>
<accession>A0AA40ELL8</accession>
<comment type="caution">
    <text evidence="1">The sequence shown here is derived from an EMBL/GenBank/DDBJ whole genome shotgun (WGS) entry which is preliminary data.</text>
</comment>
<proteinExistence type="predicted"/>
<protein>
    <submittedName>
        <fullName evidence="1">Uncharacterized protein</fullName>
    </submittedName>
</protein>
<organism evidence="1 2">
    <name type="scientific">Schizothecium vesticola</name>
    <dbReference type="NCBI Taxonomy" id="314040"/>
    <lineage>
        <taxon>Eukaryota</taxon>
        <taxon>Fungi</taxon>
        <taxon>Dikarya</taxon>
        <taxon>Ascomycota</taxon>
        <taxon>Pezizomycotina</taxon>
        <taxon>Sordariomycetes</taxon>
        <taxon>Sordariomycetidae</taxon>
        <taxon>Sordariales</taxon>
        <taxon>Schizotheciaceae</taxon>
        <taxon>Schizothecium</taxon>
    </lineage>
</organism>
<name>A0AA40ELL8_9PEZI</name>
<dbReference type="EMBL" id="JAUKUD010000006">
    <property type="protein sequence ID" value="KAK0741581.1"/>
    <property type="molecule type" value="Genomic_DNA"/>
</dbReference>
<evidence type="ECO:0000313" key="1">
    <source>
        <dbReference type="EMBL" id="KAK0741581.1"/>
    </source>
</evidence>
<sequence length="228" mass="24977">MTTSTPSTRPSLETVVGLVLPEEDPIDPRDDFQWLDNIENDDCYLNLDVKNCADKSRDFGRDGFTGSVSAWHELLQITAPDEECGPCFVRGYFPDTGEAILARAQRRNQSGTFGLGVGIPSDANYVLEIAASGLINLRWPCTKFNLVRNDSLHSAIIFATYTICSLVKDQTVHQISRITPIRVPTSSPAAESRQAGRIPLNRTSKKFNLDVGGIMRFGCPSSAAEIPA</sequence>
<evidence type="ECO:0000313" key="2">
    <source>
        <dbReference type="Proteomes" id="UP001172155"/>
    </source>
</evidence>
<dbReference type="Proteomes" id="UP001172155">
    <property type="component" value="Unassembled WGS sequence"/>
</dbReference>